<dbReference type="InterPro" id="IPR017853">
    <property type="entry name" value="GH"/>
</dbReference>
<keyword evidence="6" id="KW-0119">Carbohydrate metabolism</keyword>
<evidence type="ECO:0000313" key="10">
    <source>
        <dbReference type="EMBL" id="MFC5440904.1"/>
    </source>
</evidence>
<accession>A0ABW0JY80</accession>
<evidence type="ECO:0000256" key="4">
    <source>
        <dbReference type="ARBA" id="ARBA00012670"/>
    </source>
</evidence>
<evidence type="ECO:0000256" key="7">
    <source>
        <dbReference type="ARBA" id="ARBA00023295"/>
    </source>
</evidence>
<dbReference type="RefSeq" id="WP_377341263.1">
    <property type="nucleotide sequence ID" value="NZ_JALBWS010000008.1"/>
</dbReference>
<feature type="signal peptide" evidence="8">
    <location>
        <begin position="1"/>
        <end position="24"/>
    </location>
</feature>
<dbReference type="Gene3D" id="2.60.40.1180">
    <property type="entry name" value="Golgi alpha-mannosidase II"/>
    <property type="match status" value="1"/>
</dbReference>
<comment type="similarity">
    <text evidence="2">Belongs to the glycosyl hydrolase 51 family.</text>
</comment>
<dbReference type="Proteomes" id="UP001596018">
    <property type="component" value="Unassembled WGS sequence"/>
</dbReference>
<feature type="domain" description="Alpha-L-arabinofuranosidase C-terminal" evidence="9">
    <location>
        <begin position="497"/>
        <end position="683"/>
    </location>
</feature>
<evidence type="ECO:0000256" key="8">
    <source>
        <dbReference type="SAM" id="SignalP"/>
    </source>
</evidence>
<dbReference type="Pfam" id="PF22848">
    <property type="entry name" value="ASD1_dom"/>
    <property type="match status" value="1"/>
</dbReference>
<dbReference type="SMART" id="SM00813">
    <property type="entry name" value="Alpha-L-AF_C"/>
    <property type="match status" value="1"/>
</dbReference>
<evidence type="ECO:0000256" key="6">
    <source>
        <dbReference type="ARBA" id="ARBA00023277"/>
    </source>
</evidence>
<dbReference type="InterPro" id="IPR013780">
    <property type="entry name" value="Glyco_hydro_b"/>
</dbReference>
<keyword evidence="8" id="KW-0732">Signal</keyword>
<sequence>MRKFRIGMLFAACAVAMLPLGAAAAEAAAVQAQIHVDRQHQPVSRYEYGMFIEPIGSLVARSLWAEMLDDRKFYFPVVDAAHDPVQPPRLDGPPLPPLRKWRPIGDVAAVTMASDHPYVGAQDVVVTLDGSHVRGIGQSGLGVAKGKSYDGHIVFSGTPDAVVSVTLAWGDGARQQQTVKLPAATSSWQTVPLHYVAGRRTDDAKFTITGTGTGHFRVGVVSLMPADNIDGWRADTVAILKTLNSGFWRLPGGNFLSNWDWHEAIGPRDLRPPMYDRAWGAMQANDFGMDEWMTLTRLIGVEPYVTVNAGLGDAHSAADEVEYLNGPASSEWGAKRAANGHPEPYGVRYWNIGNEPYGWWQIGRTTLDYFMQKHNRFAAAMRAVDPSIILIGSGAMPDQLHPREAKENASLASIQHKFGTEEDWTGGLLREAWGNFDGISEHWYDRVEQRPDAPPADELLEFARAPSNQVRMKAEEWRIYQQRFPKMKAANTFLSIDEYAYIGAKPNLKLSLAYSMVMQEMLRHSDFLRMAAFTTGSSTMDITPTASTLNATGMVFKLYGEHFGEGMIPLDLSGNAPQPDPKYPVGFDHPKVNAGSPTYPLDMVAALTPDRRTLTIAVVNATHKPQPVSITIDGARTIGKGTLWRLSGASLAAENKVGAAPGVTIKQSAVPALGTKLVVPAISTAIYEFPLEGDR</sequence>
<dbReference type="SUPFAM" id="SSF51445">
    <property type="entry name" value="(Trans)glycosidases"/>
    <property type="match status" value="1"/>
</dbReference>
<organism evidence="10 11">
    <name type="scientific">Rhodanobacter ginsenosidimutans</name>
    <dbReference type="NCBI Taxonomy" id="490571"/>
    <lineage>
        <taxon>Bacteria</taxon>
        <taxon>Pseudomonadati</taxon>
        <taxon>Pseudomonadota</taxon>
        <taxon>Gammaproteobacteria</taxon>
        <taxon>Lysobacterales</taxon>
        <taxon>Rhodanobacteraceae</taxon>
        <taxon>Rhodanobacter</taxon>
    </lineage>
</organism>
<dbReference type="PANTHER" id="PTHR43576">
    <property type="entry name" value="ALPHA-L-ARABINOFURANOSIDASE C-RELATED"/>
    <property type="match status" value="1"/>
</dbReference>
<dbReference type="Gene3D" id="3.20.20.80">
    <property type="entry name" value="Glycosidases"/>
    <property type="match status" value="1"/>
</dbReference>
<evidence type="ECO:0000256" key="5">
    <source>
        <dbReference type="ARBA" id="ARBA00022801"/>
    </source>
</evidence>
<dbReference type="EC" id="3.2.1.55" evidence="4"/>
<name>A0ABW0JY80_9GAMM</name>
<gene>
    <name evidence="10" type="ORF">ACFPK0_12825</name>
</gene>
<evidence type="ECO:0000313" key="11">
    <source>
        <dbReference type="Proteomes" id="UP001596018"/>
    </source>
</evidence>
<dbReference type="InterPro" id="IPR055235">
    <property type="entry name" value="ASD1_cat"/>
</dbReference>
<dbReference type="PANTHER" id="PTHR43576:SF2">
    <property type="entry name" value="INTRACELLULAR EXO-ALPHA-L-ARABINOFURANOSIDASE 2"/>
    <property type="match status" value="1"/>
</dbReference>
<dbReference type="EMBL" id="JBHSMM010000003">
    <property type="protein sequence ID" value="MFC5440904.1"/>
    <property type="molecule type" value="Genomic_DNA"/>
</dbReference>
<comment type="subunit">
    <text evidence="3">Homohexamer; trimer of dimers.</text>
</comment>
<comment type="catalytic activity">
    <reaction evidence="1">
        <text>Hydrolysis of terminal non-reducing alpha-L-arabinofuranoside residues in alpha-L-arabinosides.</text>
        <dbReference type="EC" id="3.2.1.55"/>
    </reaction>
</comment>
<reference evidence="11" key="1">
    <citation type="journal article" date="2019" name="Int. J. Syst. Evol. Microbiol.">
        <title>The Global Catalogue of Microorganisms (GCM) 10K type strain sequencing project: providing services to taxonomists for standard genome sequencing and annotation.</title>
        <authorList>
            <consortium name="The Broad Institute Genomics Platform"/>
            <consortium name="The Broad Institute Genome Sequencing Center for Infectious Disease"/>
            <person name="Wu L."/>
            <person name="Ma J."/>
        </authorList>
    </citation>
    <scope>NUCLEOTIDE SEQUENCE [LARGE SCALE GENOMIC DNA]</scope>
    <source>
        <strain evidence="11">KACC 12822</strain>
    </source>
</reference>
<dbReference type="InterPro" id="IPR010720">
    <property type="entry name" value="Alpha-L-AF_C"/>
</dbReference>
<evidence type="ECO:0000256" key="2">
    <source>
        <dbReference type="ARBA" id="ARBA00007186"/>
    </source>
</evidence>
<evidence type="ECO:0000256" key="1">
    <source>
        <dbReference type="ARBA" id="ARBA00001462"/>
    </source>
</evidence>
<comment type="caution">
    <text evidence="10">The sequence shown here is derived from an EMBL/GenBank/DDBJ whole genome shotgun (WGS) entry which is preliminary data.</text>
</comment>
<keyword evidence="7" id="KW-0326">Glycosidase</keyword>
<evidence type="ECO:0000259" key="9">
    <source>
        <dbReference type="SMART" id="SM00813"/>
    </source>
</evidence>
<feature type="chain" id="PRO_5047028905" description="non-reducing end alpha-L-arabinofuranosidase" evidence="8">
    <location>
        <begin position="25"/>
        <end position="695"/>
    </location>
</feature>
<keyword evidence="5" id="KW-0378">Hydrolase</keyword>
<protein>
    <recommendedName>
        <fullName evidence="4">non-reducing end alpha-L-arabinofuranosidase</fullName>
        <ecNumber evidence="4">3.2.1.55</ecNumber>
    </recommendedName>
</protein>
<proteinExistence type="inferred from homology"/>
<evidence type="ECO:0000256" key="3">
    <source>
        <dbReference type="ARBA" id="ARBA00011165"/>
    </source>
</evidence>
<keyword evidence="11" id="KW-1185">Reference proteome</keyword>